<accession>A0A9E2P1H5</accession>
<reference evidence="1" key="1">
    <citation type="journal article" date="2021" name="PeerJ">
        <title>Extensive microbial diversity within the chicken gut microbiome revealed by metagenomics and culture.</title>
        <authorList>
            <person name="Gilroy R."/>
            <person name="Ravi A."/>
            <person name="Getino M."/>
            <person name="Pursley I."/>
            <person name="Horton D.L."/>
            <person name="Alikhan N.F."/>
            <person name="Baker D."/>
            <person name="Gharbi K."/>
            <person name="Hall N."/>
            <person name="Watson M."/>
            <person name="Adriaenssens E.M."/>
            <person name="Foster-Nyarko E."/>
            <person name="Jarju S."/>
            <person name="Secka A."/>
            <person name="Antonio M."/>
            <person name="Oren A."/>
            <person name="Chaudhuri R.R."/>
            <person name="La Ragione R."/>
            <person name="Hildebrand F."/>
            <person name="Pallen M.J."/>
        </authorList>
    </citation>
    <scope>NUCLEOTIDE SEQUENCE</scope>
    <source>
        <strain evidence="1">G3-2149</strain>
    </source>
</reference>
<comment type="caution">
    <text evidence="1">The sequence shown here is derived from an EMBL/GenBank/DDBJ whole genome shotgun (WGS) entry which is preliminary data.</text>
</comment>
<name>A0A9E2P1H5_9BACT</name>
<reference evidence="1" key="2">
    <citation type="submission" date="2021-04" db="EMBL/GenBank/DDBJ databases">
        <authorList>
            <person name="Gilroy R."/>
        </authorList>
    </citation>
    <scope>NUCLEOTIDE SEQUENCE</scope>
    <source>
        <strain evidence="1">G3-2149</strain>
    </source>
</reference>
<proteinExistence type="predicted"/>
<organism evidence="1 2">
    <name type="scientific">Candidatus Paraprevotella stercoravium</name>
    <dbReference type="NCBI Taxonomy" id="2838725"/>
    <lineage>
        <taxon>Bacteria</taxon>
        <taxon>Pseudomonadati</taxon>
        <taxon>Bacteroidota</taxon>
        <taxon>Bacteroidia</taxon>
        <taxon>Bacteroidales</taxon>
        <taxon>Prevotellaceae</taxon>
        <taxon>Paraprevotella</taxon>
    </lineage>
</organism>
<gene>
    <name evidence="1" type="ORF">H9789_00100</name>
</gene>
<protein>
    <submittedName>
        <fullName evidence="1">Uncharacterized protein</fullName>
    </submittedName>
</protein>
<evidence type="ECO:0000313" key="1">
    <source>
        <dbReference type="EMBL" id="MBU3852230.1"/>
    </source>
</evidence>
<dbReference type="EMBL" id="JAHLFU010000004">
    <property type="protein sequence ID" value="MBU3852230.1"/>
    <property type="molecule type" value="Genomic_DNA"/>
</dbReference>
<sequence length="143" mass="16655">MKKEDVLMAMTRMMSKEIIGFSESDIHVLEDEKTEADMVSSYSSKGTDNRMDEIIHELQTQYEKISSYRSALLLLEFHADNSPNMEELNRLSDFVGFIEDVKLRVYENRFLKGFRVSLILWNDMLGAGLLRASIQRKKMVYTT</sequence>
<evidence type="ECO:0000313" key="2">
    <source>
        <dbReference type="Proteomes" id="UP000823865"/>
    </source>
</evidence>
<dbReference type="Proteomes" id="UP000823865">
    <property type="component" value="Unassembled WGS sequence"/>
</dbReference>
<dbReference type="AlphaFoldDB" id="A0A9E2P1H5"/>